<evidence type="ECO:0000313" key="5">
    <source>
        <dbReference type="EMBL" id="MCM1989897.1"/>
    </source>
</evidence>
<keyword evidence="1" id="KW-0813">Transport</keyword>
<reference evidence="5" key="1">
    <citation type="journal article" date="2021" name="mSystems">
        <title>Bacteria and Archaea Synergistically Convert Glycine Betaine to Biogenic Methane in the Formosa Cold Seep of the South China Sea.</title>
        <authorList>
            <person name="Li L."/>
            <person name="Zhang W."/>
            <person name="Zhang S."/>
            <person name="Song L."/>
            <person name="Sun Q."/>
            <person name="Zhang H."/>
            <person name="Xiang H."/>
            <person name="Dong X."/>
        </authorList>
    </citation>
    <scope>NUCLEOTIDE SEQUENCE</scope>
    <source>
        <strain evidence="5">ZWT</strain>
    </source>
</reference>
<evidence type="ECO:0000313" key="6">
    <source>
        <dbReference type="Proteomes" id="UP001056429"/>
    </source>
</evidence>
<dbReference type="GO" id="GO:0016887">
    <property type="term" value="F:ATP hydrolysis activity"/>
    <property type="evidence" value="ECO:0007669"/>
    <property type="project" value="InterPro"/>
</dbReference>
<reference evidence="5" key="2">
    <citation type="submission" date="2021-04" db="EMBL/GenBank/DDBJ databases">
        <authorList>
            <person name="Dong X."/>
        </authorList>
    </citation>
    <scope>NUCLEOTIDE SEQUENCE</scope>
    <source>
        <strain evidence="5">ZWT</strain>
    </source>
</reference>
<dbReference type="RefSeq" id="WP_250858923.1">
    <property type="nucleotide sequence ID" value="NZ_JAGSOJ010000002.1"/>
</dbReference>
<dbReference type="Pfam" id="PF00005">
    <property type="entry name" value="ABC_tran"/>
    <property type="match status" value="1"/>
</dbReference>
<dbReference type="SMART" id="SM00382">
    <property type="entry name" value="AAA"/>
    <property type="match status" value="1"/>
</dbReference>
<dbReference type="Proteomes" id="UP001056429">
    <property type="component" value="Unassembled WGS sequence"/>
</dbReference>
<proteinExistence type="predicted"/>
<dbReference type="PANTHER" id="PTHR42788:SF13">
    <property type="entry name" value="ALIPHATIC SULFONATES IMPORT ATP-BINDING PROTEIN SSUB"/>
    <property type="match status" value="1"/>
</dbReference>
<evidence type="ECO:0000256" key="1">
    <source>
        <dbReference type="ARBA" id="ARBA00022448"/>
    </source>
</evidence>
<dbReference type="InterPro" id="IPR003593">
    <property type="entry name" value="AAA+_ATPase"/>
</dbReference>
<dbReference type="InterPro" id="IPR050166">
    <property type="entry name" value="ABC_transporter_ATP-bind"/>
</dbReference>
<evidence type="ECO:0000259" key="4">
    <source>
        <dbReference type="PROSITE" id="PS50893"/>
    </source>
</evidence>
<dbReference type="Gene3D" id="3.40.50.300">
    <property type="entry name" value="P-loop containing nucleotide triphosphate hydrolases"/>
    <property type="match status" value="1"/>
</dbReference>
<dbReference type="EMBL" id="JAGSOJ010000002">
    <property type="protein sequence ID" value="MCM1989897.1"/>
    <property type="molecule type" value="Genomic_DNA"/>
</dbReference>
<keyword evidence="2" id="KW-0547">Nucleotide-binding</keyword>
<name>A0A9J6P1F6_9CLOT</name>
<sequence>MITIKNLCFSYDDNRIIENLNVSFNENSINCILGSSGSGKSTLLNLVCGINKNYSGIIESKGDSFSYVFQSPTLIPWLTIYENMNFALKHVIPGADIHKKIEHYLNLVDLLEYKDMFPHELSGGMKQRVSIARAFAFPSNYLLMDEPFTGLNASLKKSLKEIFIKLWSMEKKTVLLVTHDIEEALSLSKNIYVIKKKPVTELLKFSINTPLGSEELKLFKKQLLHYL</sequence>
<gene>
    <name evidence="5" type="ORF">KDK92_09105</name>
</gene>
<dbReference type="AlphaFoldDB" id="A0A9J6P1F6"/>
<evidence type="ECO:0000256" key="3">
    <source>
        <dbReference type="ARBA" id="ARBA00022840"/>
    </source>
</evidence>
<dbReference type="InterPro" id="IPR017871">
    <property type="entry name" value="ABC_transporter-like_CS"/>
</dbReference>
<evidence type="ECO:0000256" key="2">
    <source>
        <dbReference type="ARBA" id="ARBA00022741"/>
    </source>
</evidence>
<dbReference type="GO" id="GO:0005524">
    <property type="term" value="F:ATP binding"/>
    <property type="evidence" value="ECO:0007669"/>
    <property type="project" value="UniProtKB-KW"/>
</dbReference>
<dbReference type="SUPFAM" id="SSF52540">
    <property type="entry name" value="P-loop containing nucleoside triphosphate hydrolases"/>
    <property type="match status" value="1"/>
</dbReference>
<dbReference type="PROSITE" id="PS00211">
    <property type="entry name" value="ABC_TRANSPORTER_1"/>
    <property type="match status" value="1"/>
</dbReference>
<dbReference type="PANTHER" id="PTHR42788">
    <property type="entry name" value="TAURINE IMPORT ATP-BINDING PROTEIN-RELATED"/>
    <property type="match status" value="1"/>
</dbReference>
<keyword evidence="6" id="KW-1185">Reference proteome</keyword>
<dbReference type="PROSITE" id="PS50893">
    <property type="entry name" value="ABC_TRANSPORTER_2"/>
    <property type="match status" value="1"/>
</dbReference>
<organism evidence="5 6">
    <name type="scientific">Oceanirhabdus seepicola</name>
    <dbReference type="NCBI Taxonomy" id="2828781"/>
    <lineage>
        <taxon>Bacteria</taxon>
        <taxon>Bacillati</taxon>
        <taxon>Bacillota</taxon>
        <taxon>Clostridia</taxon>
        <taxon>Eubacteriales</taxon>
        <taxon>Clostridiaceae</taxon>
        <taxon>Oceanirhabdus</taxon>
    </lineage>
</organism>
<protein>
    <submittedName>
        <fullName evidence="5">ABC transporter ATP-binding protein</fullName>
    </submittedName>
</protein>
<accession>A0A9J6P1F6</accession>
<keyword evidence="3 5" id="KW-0067">ATP-binding</keyword>
<feature type="domain" description="ABC transporter" evidence="4">
    <location>
        <begin position="2"/>
        <end position="221"/>
    </location>
</feature>
<dbReference type="InterPro" id="IPR003439">
    <property type="entry name" value="ABC_transporter-like_ATP-bd"/>
</dbReference>
<comment type="caution">
    <text evidence="5">The sequence shown here is derived from an EMBL/GenBank/DDBJ whole genome shotgun (WGS) entry which is preliminary data.</text>
</comment>
<dbReference type="InterPro" id="IPR027417">
    <property type="entry name" value="P-loop_NTPase"/>
</dbReference>